<gene>
    <name evidence="2" type="ORF">GCM10018980_25340</name>
</gene>
<dbReference type="EMBL" id="BNBF01000006">
    <property type="protein sequence ID" value="GHG46388.1"/>
    <property type="molecule type" value="Genomic_DNA"/>
</dbReference>
<dbReference type="InterPro" id="IPR002502">
    <property type="entry name" value="Amidase_domain"/>
</dbReference>
<keyword evidence="3" id="KW-1185">Reference proteome</keyword>
<dbReference type="CDD" id="cd06583">
    <property type="entry name" value="PGRP"/>
    <property type="match status" value="1"/>
</dbReference>
<evidence type="ECO:0000259" key="1">
    <source>
        <dbReference type="SMART" id="SM00644"/>
    </source>
</evidence>
<dbReference type="RefSeq" id="WP_189981085.1">
    <property type="nucleotide sequence ID" value="NZ_BNBF01000006.1"/>
</dbReference>
<organism evidence="2 3">
    <name type="scientific">Streptomyces capoamus</name>
    <dbReference type="NCBI Taxonomy" id="68183"/>
    <lineage>
        <taxon>Bacteria</taxon>
        <taxon>Bacillati</taxon>
        <taxon>Actinomycetota</taxon>
        <taxon>Actinomycetes</taxon>
        <taxon>Kitasatosporales</taxon>
        <taxon>Streptomycetaceae</taxon>
        <taxon>Streptomyces</taxon>
    </lineage>
</organism>
<dbReference type="SUPFAM" id="SSF55846">
    <property type="entry name" value="N-acetylmuramoyl-L-alanine amidase-like"/>
    <property type="match status" value="1"/>
</dbReference>
<proteinExistence type="predicted"/>
<dbReference type="Gene3D" id="1.10.101.10">
    <property type="entry name" value="PGBD-like superfamily/PGBD"/>
    <property type="match status" value="1"/>
</dbReference>
<evidence type="ECO:0000313" key="3">
    <source>
        <dbReference type="Proteomes" id="UP000619355"/>
    </source>
</evidence>
<comment type="caution">
    <text evidence="2">The sequence shown here is derived from an EMBL/GenBank/DDBJ whole genome shotgun (WGS) entry which is preliminary data.</text>
</comment>
<dbReference type="Pfam" id="PF01510">
    <property type="entry name" value="Amidase_2"/>
    <property type="match status" value="1"/>
</dbReference>
<dbReference type="InterPro" id="IPR036366">
    <property type="entry name" value="PGBDSf"/>
</dbReference>
<evidence type="ECO:0000313" key="2">
    <source>
        <dbReference type="EMBL" id="GHG46388.1"/>
    </source>
</evidence>
<dbReference type="GO" id="GO:0008745">
    <property type="term" value="F:N-acetylmuramoyl-L-alanine amidase activity"/>
    <property type="evidence" value="ECO:0007669"/>
    <property type="project" value="InterPro"/>
</dbReference>
<sequence length="303" mass="31917">MATPLTASAFLSALRGEGVDVVEVGSWRTHNREGHGAWGPMHGVMIHHTVTEGTANSVAICRDGYSSLPGPLCHGVIDKAGTVHLVGYGRANHAGLGDDDVLAAVIAERPVPADNEANTDGNSRFYGFECINLGDNVDPWPEVQVEAIARAAAGICRAHGWGAESVIGHHEWQPGKVDPRGPIGKTGGPALTMAKIRARVAELLDQKTPSTPSTPKPYTPPAFPAGLAPGKAKPSARALQRVLKATGFMPKSVQEADAYGPQTQAAVARFHNAHPSYRAAGKSYDPAIGPKGWAYLHRLAYAK</sequence>
<dbReference type="SMART" id="SM00644">
    <property type="entry name" value="Ami_2"/>
    <property type="match status" value="1"/>
</dbReference>
<dbReference type="InterPro" id="IPR036505">
    <property type="entry name" value="Amidase/PGRP_sf"/>
</dbReference>
<name>A0A919C6K7_9ACTN</name>
<feature type="domain" description="N-acetylmuramoyl-L-alanine amidase" evidence="1">
    <location>
        <begin position="27"/>
        <end position="180"/>
    </location>
</feature>
<dbReference type="GO" id="GO:0009253">
    <property type="term" value="P:peptidoglycan catabolic process"/>
    <property type="evidence" value="ECO:0007669"/>
    <property type="project" value="InterPro"/>
</dbReference>
<reference evidence="3" key="1">
    <citation type="journal article" date="2019" name="Int. J. Syst. Evol. Microbiol.">
        <title>The Global Catalogue of Microorganisms (GCM) 10K type strain sequencing project: providing services to taxonomists for standard genome sequencing and annotation.</title>
        <authorList>
            <consortium name="The Broad Institute Genomics Platform"/>
            <consortium name="The Broad Institute Genome Sequencing Center for Infectious Disease"/>
            <person name="Wu L."/>
            <person name="Ma J."/>
        </authorList>
    </citation>
    <scope>NUCLEOTIDE SEQUENCE [LARGE SCALE GENOMIC DNA]</scope>
    <source>
        <strain evidence="3">JCM 4253</strain>
    </source>
</reference>
<dbReference type="Gene3D" id="3.40.80.10">
    <property type="entry name" value="Peptidoglycan recognition protein-like"/>
    <property type="match status" value="1"/>
</dbReference>
<dbReference type="Proteomes" id="UP000619355">
    <property type="component" value="Unassembled WGS sequence"/>
</dbReference>
<protein>
    <recommendedName>
        <fullName evidence="1">N-acetylmuramoyl-L-alanine amidase domain-containing protein</fullName>
    </recommendedName>
</protein>
<dbReference type="AlphaFoldDB" id="A0A919C6K7"/>
<dbReference type="InterPro" id="IPR036365">
    <property type="entry name" value="PGBD-like_sf"/>
</dbReference>
<dbReference type="SUPFAM" id="SSF47090">
    <property type="entry name" value="PGBD-like"/>
    <property type="match status" value="1"/>
</dbReference>
<accession>A0A919C6K7</accession>